<evidence type="ECO:0000313" key="3">
    <source>
        <dbReference type="Proteomes" id="UP000051515"/>
    </source>
</evidence>
<keyword evidence="1" id="KW-0079">Bacteriocin immunity</keyword>
<dbReference type="OrthoDB" id="2300044at2"/>
<dbReference type="SUPFAM" id="SSF109797">
    <property type="entry name" value="Bacteriocin immunity protein-like"/>
    <property type="match status" value="1"/>
</dbReference>
<evidence type="ECO:0008006" key="4">
    <source>
        <dbReference type="Google" id="ProtNLM"/>
    </source>
</evidence>
<dbReference type="Proteomes" id="UP000051515">
    <property type="component" value="Unassembled WGS sequence"/>
</dbReference>
<dbReference type="Pfam" id="PF08951">
    <property type="entry name" value="EntA_Immun"/>
    <property type="match status" value="1"/>
</dbReference>
<dbReference type="GO" id="GO:0030153">
    <property type="term" value="P:bacteriocin immunity"/>
    <property type="evidence" value="ECO:0007669"/>
    <property type="project" value="UniProtKB-KW"/>
</dbReference>
<sequence length="94" mass="10488">MNDKTEELMKLVDAAAQEDVVKADEDLYAAMVKAYKDLSEDKNIVSVSGKLSSQVNRYLLTHQYKAPKSVVELGQKLQKPIADRWGHVNPTNLG</sequence>
<protein>
    <recommendedName>
        <fullName evidence="4">Prebacteriocin</fullName>
    </recommendedName>
</protein>
<evidence type="ECO:0000313" key="2">
    <source>
        <dbReference type="EMBL" id="KRK83932.1"/>
    </source>
</evidence>
<dbReference type="RefSeq" id="WP_056950865.1">
    <property type="nucleotide sequence ID" value="NZ_AZDY01000029.1"/>
</dbReference>
<accession>A0A0R1KKT0</accession>
<dbReference type="EMBL" id="AZDY01000029">
    <property type="protein sequence ID" value="KRK83932.1"/>
    <property type="molecule type" value="Genomic_DNA"/>
</dbReference>
<reference evidence="2 3" key="1">
    <citation type="journal article" date="2015" name="Genome Announc.">
        <title>Expanding the biotechnology potential of lactobacilli through comparative genomics of 213 strains and associated genera.</title>
        <authorList>
            <person name="Sun Z."/>
            <person name="Harris H.M."/>
            <person name="McCann A."/>
            <person name="Guo C."/>
            <person name="Argimon S."/>
            <person name="Zhang W."/>
            <person name="Yang X."/>
            <person name="Jeffery I.B."/>
            <person name="Cooney J.C."/>
            <person name="Kagawa T.F."/>
            <person name="Liu W."/>
            <person name="Song Y."/>
            <person name="Salvetti E."/>
            <person name="Wrobel A."/>
            <person name="Rasinkangas P."/>
            <person name="Parkhill J."/>
            <person name="Rea M.C."/>
            <person name="O'Sullivan O."/>
            <person name="Ritari J."/>
            <person name="Douillard F.P."/>
            <person name="Paul Ross R."/>
            <person name="Yang R."/>
            <person name="Briner A.E."/>
            <person name="Felis G.E."/>
            <person name="de Vos W.M."/>
            <person name="Barrangou R."/>
            <person name="Klaenhammer T.R."/>
            <person name="Caufield P.W."/>
            <person name="Cui Y."/>
            <person name="Zhang H."/>
            <person name="O'Toole P.W."/>
        </authorList>
    </citation>
    <scope>NUCLEOTIDE SEQUENCE [LARGE SCALE GENOMIC DNA]</scope>
    <source>
        <strain evidence="2 3">DSM 19674</strain>
    </source>
</reference>
<comment type="caution">
    <text evidence="2">The sequence shown here is derived from an EMBL/GenBank/DDBJ whole genome shotgun (WGS) entry which is preliminary data.</text>
</comment>
<dbReference type="InterPro" id="IPR023130">
    <property type="entry name" value="Ta0600-like_sf"/>
</dbReference>
<proteinExistence type="predicted"/>
<dbReference type="InterPro" id="IPR015046">
    <property type="entry name" value="LciA_Immunity-like"/>
</dbReference>
<gene>
    <name evidence="2" type="ORF">FC78_GL000935</name>
</gene>
<dbReference type="AlphaFoldDB" id="A0A0R1KKT0"/>
<keyword evidence="3" id="KW-1185">Reference proteome</keyword>
<name>A0A0R1KKT0_9LACO</name>
<evidence type="ECO:0000256" key="1">
    <source>
        <dbReference type="ARBA" id="ARBA00023025"/>
    </source>
</evidence>
<organism evidence="2 3">
    <name type="scientific">Companilactobacillus bobalius DSM 19674</name>
    <dbReference type="NCBI Taxonomy" id="1423788"/>
    <lineage>
        <taxon>Bacteria</taxon>
        <taxon>Bacillati</taxon>
        <taxon>Bacillota</taxon>
        <taxon>Bacilli</taxon>
        <taxon>Lactobacillales</taxon>
        <taxon>Lactobacillaceae</taxon>
        <taxon>Companilactobacillus</taxon>
        <taxon>Companilactobacillus bobalius</taxon>
    </lineage>
</organism>
<dbReference type="PATRIC" id="fig|1423788.3.peg.962"/>
<dbReference type="Gene3D" id="1.20.1440.50">
    <property type="entry name" value="Ta0600-like"/>
    <property type="match status" value="1"/>
</dbReference>